<protein>
    <submittedName>
        <fullName evidence="1">Uncharacterized protein</fullName>
    </submittedName>
</protein>
<gene>
    <name evidence="1" type="ORF">MTR67_033935</name>
</gene>
<name>A0AAF0ZJT5_SOLVR</name>
<reference evidence="1" key="1">
    <citation type="submission" date="2023-08" db="EMBL/GenBank/DDBJ databases">
        <title>A de novo genome assembly of Solanum verrucosum Schlechtendal, a Mexican diploid species geographically isolated from the other diploid A-genome species in potato relatives.</title>
        <authorList>
            <person name="Hosaka K."/>
        </authorList>
    </citation>
    <scope>NUCLEOTIDE SEQUENCE</scope>
    <source>
        <tissue evidence="1">Young leaves</tissue>
    </source>
</reference>
<keyword evidence="2" id="KW-1185">Reference proteome</keyword>
<organism evidence="1 2">
    <name type="scientific">Solanum verrucosum</name>
    <dbReference type="NCBI Taxonomy" id="315347"/>
    <lineage>
        <taxon>Eukaryota</taxon>
        <taxon>Viridiplantae</taxon>
        <taxon>Streptophyta</taxon>
        <taxon>Embryophyta</taxon>
        <taxon>Tracheophyta</taxon>
        <taxon>Spermatophyta</taxon>
        <taxon>Magnoliopsida</taxon>
        <taxon>eudicotyledons</taxon>
        <taxon>Gunneridae</taxon>
        <taxon>Pentapetalae</taxon>
        <taxon>asterids</taxon>
        <taxon>lamiids</taxon>
        <taxon>Solanales</taxon>
        <taxon>Solanaceae</taxon>
        <taxon>Solanoideae</taxon>
        <taxon>Solaneae</taxon>
        <taxon>Solanum</taxon>
    </lineage>
</organism>
<dbReference type="AlphaFoldDB" id="A0AAF0ZJT5"/>
<evidence type="ECO:0000313" key="2">
    <source>
        <dbReference type="Proteomes" id="UP001234989"/>
    </source>
</evidence>
<dbReference type="Proteomes" id="UP001234989">
    <property type="component" value="Chromosome 8"/>
</dbReference>
<accession>A0AAF0ZJT5</accession>
<sequence length="117" mass="13482">MPPSRGADRIGVSLGSHRPTIILKLPCLVEKKRTKVRSLAVLFSVANWDRSLASPGRKMSSRRSLLLRSPQRLSFPYSKRFMLIRSTRRAVYRKREATTLLKQLSDQSLKDMIFFYG</sequence>
<dbReference type="EMBL" id="CP133619">
    <property type="protein sequence ID" value="WMV40550.1"/>
    <property type="molecule type" value="Genomic_DNA"/>
</dbReference>
<evidence type="ECO:0000313" key="1">
    <source>
        <dbReference type="EMBL" id="WMV40550.1"/>
    </source>
</evidence>
<proteinExistence type="predicted"/>